<evidence type="ECO:0000313" key="2">
    <source>
        <dbReference type="EMBL" id="EME69249.1"/>
    </source>
</evidence>
<organism evidence="2 3">
    <name type="scientific">Paramagnetospirillum caucaseum</name>
    <dbReference type="NCBI Taxonomy" id="1244869"/>
    <lineage>
        <taxon>Bacteria</taxon>
        <taxon>Pseudomonadati</taxon>
        <taxon>Pseudomonadota</taxon>
        <taxon>Alphaproteobacteria</taxon>
        <taxon>Rhodospirillales</taxon>
        <taxon>Magnetospirillaceae</taxon>
        <taxon>Paramagnetospirillum</taxon>
    </lineage>
</organism>
<comment type="caution">
    <text evidence="2">The sequence shown here is derived from an EMBL/GenBank/DDBJ whole genome shotgun (WGS) entry which is preliminary data.</text>
</comment>
<evidence type="ECO:0000313" key="3">
    <source>
        <dbReference type="Proteomes" id="UP000011744"/>
    </source>
</evidence>
<sequence length="256" mass="27734">MDQGGTDIIWNQFILAAALTRTARRERERGGEDGEEPRFSYADTHAGGGRLPPPAALAAVLARRDVFASRAWLDAIGGRDDHPGSWVLAGRLVGTLGGLDFEADVNDIDPAAIEAAKASREGGWVRFWSHDWFSFLRHRFVLEPRPHFVFIDPPPDDPRGPGYAMDAAILLDTLDTPYMVTYPVDAPGVQPQDVIDQIGRSGLELRGAGLERGMLLGGGAETVVLDILADLRNLAEVLGGELSVRLPQAPADDYCI</sequence>
<dbReference type="STRING" id="1244869.H261_14460"/>
<keyword evidence="3" id="KW-1185">Reference proteome</keyword>
<dbReference type="eggNOG" id="ENOG5033S3Y">
    <property type="taxonomic scope" value="Bacteria"/>
</dbReference>
<dbReference type="InterPro" id="IPR029063">
    <property type="entry name" value="SAM-dependent_MTases_sf"/>
</dbReference>
<dbReference type="PATRIC" id="fig|1244869.3.peg.2912"/>
<name>M3A9S2_9PROT</name>
<dbReference type="SUPFAM" id="SSF53335">
    <property type="entry name" value="S-adenosyl-L-methionine-dependent methyltransferases"/>
    <property type="match status" value="1"/>
</dbReference>
<proteinExistence type="predicted"/>
<reference evidence="2 3" key="1">
    <citation type="journal article" date="2014" name="Genome Announc.">
        <title>Draft Genome Sequence of Magnetospirillum sp. Strain SO-1, a Freshwater Magnetotactic Bacterium Isolated from the Ol'khovka River, Russia.</title>
        <authorList>
            <person name="Grouzdev D.S."/>
            <person name="Dziuba M.V."/>
            <person name="Sukhacheva M.S."/>
            <person name="Mardanov A.V."/>
            <person name="Beletskiy A.V."/>
            <person name="Kuznetsov B.B."/>
            <person name="Skryabin K.G."/>
        </authorList>
    </citation>
    <scope>NUCLEOTIDE SEQUENCE [LARGE SCALE GENOMIC DNA]</scope>
    <source>
        <strain evidence="2 3">SO-1</strain>
    </source>
</reference>
<feature type="compositionally biased region" description="Basic and acidic residues" evidence="1">
    <location>
        <begin position="25"/>
        <end position="38"/>
    </location>
</feature>
<dbReference type="OrthoDB" id="7342513at2"/>
<feature type="region of interest" description="Disordered" evidence="1">
    <location>
        <begin position="25"/>
        <end position="47"/>
    </location>
</feature>
<dbReference type="Proteomes" id="UP000011744">
    <property type="component" value="Unassembled WGS sequence"/>
</dbReference>
<evidence type="ECO:0000256" key="1">
    <source>
        <dbReference type="SAM" id="MobiDB-lite"/>
    </source>
</evidence>
<protein>
    <submittedName>
        <fullName evidence="2">Uncharacterized protein</fullName>
    </submittedName>
</protein>
<dbReference type="RefSeq" id="WP_008618801.1">
    <property type="nucleotide sequence ID" value="NZ_AONQ01000039.1"/>
</dbReference>
<dbReference type="AlphaFoldDB" id="M3A9S2"/>
<dbReference type="EMBL" id="AONQ01000039">
    <property type="protein sequence ID" value="EME69249.1"/>
    <property type="molecule type" value="Genomic_DNA"/>
</dbReference>
<accession>M3A9S2</accession>
<gene>
    <name evidence="2" type="ORF">H261_14460</name>
</gene>